<dbReference type="SUPFAM" id="SSF51445">
    <property type="entry name" value="(Trans)glycosidases"/>
    <property type="match status" value="1"/>
</dbReference>
<gene>
    <name evidence="3" type="ORF">Syun_007338</name>
</gene>
<dbReference type="InterPro" id="IPR036962">
    <property type="entry name" value="Glyco_hydro_3_N_sf"/>
</dbReference>
<accession>A0AAP0L016</accession>
<dbReference type="Gene3D" id="3.20.20.300">
    <property type="entry name" value="Glycoside hydrolase, family 3, N-terminal domain"/>
    <property type="match status" value="1"/>
</dbReference>
<name>A0AAP0L016_9MAGN</name>
<dbReference type="AlphaFoldDB" id="A0AAP0L016"/>
<evidence type="ECO:0000313" key="4">
    <source>
        <dbReference type="Proteomes" id="UP001420932"/>
    </source>
</evidence>
<dbReference type="GO" id="GO:0009251">
    <property type="term" value="P:glucan catabolic process"/>
    <property type="evidence" value="ECO:0007669"/>
    <property type="project" value="TreeGrafter"/>
</dbReference>
<organism evidence="3 4">
    <name type="scientific">Stephania yunnanensis</name>
    <dbReference type="NCBI Taxonomy" id="152371"/>
    <lineage>
        <taxon>Eukaryota</taxon>
        <taxon>Viridiplantae</taxon>
        <taxon>Streptophyta</taxon>
        <taxon>Embryophyta</taxon>
        <taxon>Tracheophyta</taxon>
        <taxon>Spermatophyta</taxon>
        <taxon>Magnoliopsida</taxon>
        <taxon>Ranunculales</taxon>
        <taxon>Menispermaceae</taxon>
        <taxon>Menispermoideae</taxon>
        <taxon>Cissampelideae</taxon>
        <taxon>Stephania</taxon>
    </lineage>
</organism>
<keyword evidence="4" id="KW-1185">Reference proteome</keyword>
<evidence type="ECO:0000313" key="3">
    <source>
        <dbReference type="EMBL" id="KAK9160997.1"/>
    </source>
</evidence>
<evidence type="ECO:0008006" key="5">
    <source>
        <dbReference type="Google" id="ProtNLM"/>
    </source>
</evidence>
<dbReference type="PANTHER" id="PTHR30620:SF77">
    <property type="entry name" value="LYSOSOMAL BETA GLUCOSIDASE-LIKE"/>
    <property type="match status" value="1"/>
</dbReference>
<sequence length="106" mass="11801">MARFSIALVGFLFLCLSTVALAQTEDMKYKDPAEPVIVRVWDIMRRMTLEEKIGQMVQIDRTAATAEIMQNYSIGSLLSGGGSVPRPQATARDWVDMVNDYQNGSL</sequence>
<keyword evidence="1" id="KW-0378">Hydrolase</keyword>
<dbReference type="InterPro" id="IPR017853">
    <property type="entry name" value="GH"/>
</dbReference>
<dbReference type="EMBL" id="JBBNAF010000003">
    <property type="protein sequence ID" value="KAK9160997.1"/>
    <property type="molecule type" value="Genomic_DNA"/>
</dbReference>
<reference evidence="3 4" key="1">
    <citation type="submission" date="2024-01" db="EMBL/GenBank/DDBJ databases">
        <title>Genome assemblies of Stephania.</title>
        <authorList>
            <person name="Yang L."/>
        </authorList>
    </citation>
    <scope>NUCLEOTIDE SEQUENCE [LARGE SCALE GENOMIC DNA]</scope>
    <source>
        <strain evidence="3">YNDBR</strain>
        <tissue evidence="3">Leaf</tissue>
    </source>
</reference>
<keyword evidence="2" id="KW-0732">Signal</keyword>
<dbReference type="InterPro" id="IPR051915">
    <property type="entry name" value="Cellulose_Degrad_GH3"/>
</dbReference>
<dbReference type="Proteomes" id="UP001420932">
    <property type="component" value="Unassembled WGS sequence"/>
</dbReference>
<proteinExistence type="predicted"/>
<dbReference type="PANTHER" id="PTHR30620">
    <property type="entry name" value="PERIPLASMIC BETA-GLUCOSIDASE-RELATED"/>
    <property type="match status" value="1"/>
</dbReference>
<feature type="signal peptide" evidence="2">
    <location>
        <begin position="1"/>
        <end position="22"/>
    </location>
</feature>
<feature type="chain" id="PRO_5042976895" description="Beta-glucosidase" evidence="2">
    <location>
        <begin position="23"/>
        <end position="106"/>
    </location>
</feature>
<evidence type="ECO:0000256" key="1">
    <source>
        <dbReference type="ARBA" id="ARBA00022801"/>
    </source>
</evidence>
<protein>
    <recommendedName>
        <fullName evidence="5">Beta-glucosidase</fullName>
    </recommendedName>
</protein>
<evidence type="ECO:0000256" key="2">
    <source>
        <dbReference type="SAM" id="SignalP"/>
    </source>
</evidence>
<dbReference type="GO" id="GO:0008422">
    <property type="term" value="F:beta-glucosidase activity"/>
    <property type="evidence" value="ECO:0007669"/>
    <property type="project" value="TreeGrafter"/>
</dbReference>
<comment type="caution">
    <text evidence="3">The sequence shown here is derived from an EMBL/GenBank/DDBJ whole genome shotgun (WGS) entry which is preliminary data.</text>
</comment>